<feature type="compositionally biased region" description="Basic and acidic residues" evidence="1">
    <location>
        <begin position="393"/>
        <end position="402"/>
    </location>
</feature>
<feature type="compositionally biased region" description="Pro residues" evidence="1">
    <location>
        <begin position="281"/>
        <end position="292"/>
    </location>
</feature>
<name>A0ABT9QHM6_9ACTN</name>
<feature type="compositionally biased region" description="Basic and acidic residues" evidence="1">
    <location>
        <begin position="209"/>
        <end position="236"/>
    </location>
</feature>
<feature type="compositionally biased region" description="Low complexity" evidence="1">
    <location>
        <begin position="612"/>
        <end position="629"/>
    </location>
</feature>
<dbReference type="Proteomes" id="UP001225356">
    <property type="component" value="Unassembled WGS sequence"/>
</dbReference>
<feature type="region of interest" description="Disordered" evidence="1">
    <location>
        <begin position="673"/>
        <end position="722"/>
    </location>
</feature>
<organism evidence="2 3">
    <name type="scientific">Streptosporangium lutulentum</name>
    <dbReference type="NCBI Taxonomy" id="1461250"/>
    <lineage>
        <taxon>Bacteria</taxon>
        <taxon>Bacillati</taxon>
        <taxon>Actinomycetota</taxon>
        <taxon>Actinomycetes</taxon>
        <taxon>Streptosporangiales</taxon>
        <taxon>Streptosporangiaceae</taxon>
        <taxon>Streptosporangium</taxon>
    </lineage>
</organism>
<feature type="compositionally biased region" description="Gly residues" evidence="1">
    <location>
        <begin position="363"/>
        <end position="373"/>
    </location>
</feature>
<feature type="compositionally biased region" description="Polar residues" evidence="1">
    <location>
        <begin position="587"/>
        <end position="600"/>
    </location>
</feature>
<keyword evidence="3" id="KW-1185">Reference proteome</keyword>
<comment type="caution">
    <text evidence="2">The sequence shown here is derived from an EMBL/GenBank/DDBJ whole genome shotgun (WGS) entry which is preliminary data.</text>
</comment>
<sequence length="722" mass="74045">MGKFEGMDPKLVRDLLSEVQQAAVRMRSDEERVNHLMRGAGLPAPSTHRPAQIADDCEKMIRDVSNRVELLEKKVKQEGTAPPAEPRAGGVGSDSRKAETDSPGGDARPRVGDQSADTAPRDNPKDQPASDTPKGDDAKSKTDSKGDETSPRDGSKDSPRAEDAKPETGSKDSPRAEDAKPETGSKDSPRAEDAKPETGSKDSPQAGDPKPETGSKGDEISPREGEEPKDVVKPEPLDPDPVPEPRPEAEDAQPQAPRDEYVDSVVPGPGESSRDGEQPVDPAPRETPNPDPVPEEPRADDARPQAPRVEDLKPAVPGPGENVQGGAGPGPGENVQGGVAPGPGENVQGGEIPGPGENVQGGAVPGPGEGAQGGEQPVDPAPRETPNPDPVPEEPRADDSRTQVDQINDTSPRTGETTPDAPANDPDGKGDVGSKGDERSPREEGGTSGTDIVDTPQKDHPDDIDQSGDSQPKVVEIDGVKVLQIPLDSPTAEQVSELLKNIEDIPPLGMPEVDGVSDVSGQPGWVEPNEPLSSAKPDFPLLDTAEPAPGQTVQPPDTDGKAATPPAGTAQGGAPAQSIGTALSVDAGTQSVGTTTSGDAGTQPIGTGVSGDAGTQAAGTATGNAPGQTVGTGDEGAVARWADDGSDVVSAEAGPLDMDALKTLVDNVSEIEPLDMPGVQVPDGETWGEGAWAPMDIRPDGPADDVDPGDPLRSIPPLGGGK</sequence>
<evidence type="ECO:0000256" key="1">
    <source>
        <dbReference type="SAM" id="MobiDB-lite"/>
    </source>
</evidence>
<dbReference type="RefSeq" id="WP_307562457.1">
    <property type="nucleotide sequence ID" value="NZ_JAUSQU010000001.1"/>
</dbReference>
<evidence type="ECO:0000313" key="2">
    <source>
        <dbReference type="EMBL" id="MDP9846194.1"/>
    </source>
</evidence>
<feature type="compositionally biased region" description="Pro residues" evidence="1">
    <location>
        <begin position="379"/>
        <end position="390"/>
    </location>
</feature>
<feature type="region of interest" description="Disordered" evidence="1">
    <location>
        <begin position="72"/>
        <end position="473"/>
    </location>
</feature>
<feature type="compositionally biased region" description="Polar residues" evidence="1">
    <location>
        <begin position="403"/>
        <end position="417"/>
    </location>
</feature>
<feature type="compositionally biased region" description="Basic and acidic residues" evidence="1">
    <location>
        <begin position="426"/>
        <end position="445"/>
    </location>
</feature>
<feature type="compositionally biased region" description="Low complexity" evidence="1">
    <location>
        <begin position="562"/>
        <end position="577"/>
    </location>
</feature>
<gene>
    <name evidence="2" type="ORF">J2853_005405</name>
</gene>
<proteinExistence type="predicted"/>
<feature type="region of interest" description="Disordered" evidence="1">
    <location>
        <begin position="505"/>
        <end position="635"/>
    </location>
</feature>
<feature type="compositionally biased region" description="Basic and acidic residues" evidence="1">
    <location>
        <begin position="295"/>
        <end position="313"/>
    </location>
</feature>
<dbReference type="EMBL" id="JAUSQU010000001">
    <property type="protein sequence ID" value="MDP9846194.1"/>
    <property type="molecule type" value="Genomic_DNA"/>
</dbReference>
<evidence type="ECO:0000313" key="3">
    <source>
        <dbReference type="Proteomes" id="UP001225356"/>
    </source>
</evidence>
<protein>
    <submittedName>
        <fullName evidence="2">Uncharacterized protein</fullName>
    </submittedName>
</protein>
<accession>A0ABT9QHM6</accession>
<feature type="compositionally biased region" description="Basic and acidic residues" evidence="1">
    <location>
        <begin position="133"/>
        <end position="200"/>
    </location>
</feature>
<reference evidence="2 3" key="1">
    <citation type="submission" date="2023-07" db="EMBL/GenBank/DDBJ databases">
        <title>Sequencing the genomes of 1000 actinobacteria strains.</title>
        <authorList>
            <person name="Klenk H.-P."/>
        </authorList>
    </citation>
    <scope>NUCLEOTIDE SEQUENCE [LARGE SCALE GENOMIC DNA]</scope>
    <source>
        <strain evidence="2 3">DSM 46740</strain>
    </source>
</reference>